<comment type="caution">
    <text evidence="1">The sequence shown here is derived from an EMBL/GenBank/DDBJ whole genome shotgun (WGS) entry which is preliminary data.</text>
</comment>
<dbReference type="Proteomes" id="UP000766486">
    <property type="component" value="Unassembled WGS sequence"/>
</dbReference>
<protein>
    <recommendedName>
        <fullName evidence="3">Fungal N-terminal domain-containing protein</fullName>
    </recommendedName>
</protein>
<gene>
    <name evidence="1" type="ORF">CLO192961_LOCUS13091</name>
</gene>
<reference evidence="1 2" key="1">
    <citation type="submission" date="2019-06" db="EMBL/GenBank/DDBJ databases">
        <authorList>
            <person name="Broberg M."/>
        </authorList>
    </citation>
    <scope>NUCLEOTIDE SEQUENCE [LARGE SCALE GENOMIC DNA]</scope>
</reference>
<organism evidence="1 2">
    <name type="scientific">Bionectria ochroleuca</name>
    <name type="common">Gliocladium roseum</name>
    <dbReference type="NCBI Taxonomy" id="29856"/>
    <lineage>
        <taxon>Eukaryota</taxon>
        <taxon>Fungi</taxon>
        <taxon>Dikarya</taxon>
        <taxon>Ascomycota</taxon>
        <taxon>Pezizomycotina</taxon>
        <taxon>Sordariomycetes</taxon>
        <taxon>Hypocreomycetidae</taxon>
        <taxon>Hypocreales</taxon>
        <taxon>Bionectriaceae</taxon>
        <taxon>Clonostachys</taxon>
    </lineage>
</organism>
<evidence type="ECO:0008006" key="3">
    <source>
        <dbReference type="Google" id="ProtNLM"/>
    </source>
</evidence>
<evidence type="ECO:0000313" key="1">
    <source>
        <dbReference type="EMBL" id="VUC20147.1"/>
    </source>
</evidence>
<name>A0ABY6TNF5_BIOOC</name>
<dbReference type="EMBL" id="CABFNS010000068">
    <property type="protein sequence ID" value="VUC20147.1"/>
    <property type="molecule type" value="Genomic_DNA"/>
</dbReference>
<keyword evidence="2" id="KW-1185">Reference proteome</keyword>
<proteinExistence type="predicted"/>
<accession>A0ABY6TNF5</accession>
<sequence length="228" mass="26263">MAEERPTCYNDTEPFKSAVYSASNGLPGLQEFDLLIQHHDMVIGIVENEVDTAHVLYLQNIREDTLSEAKTAIDNFLDKFESLGDGDAHQNTAFQNFGLVCEVLDGFADYAKKEVDKVKQELINIENDSFQYPKRAKDTVPGKINPVCEMIAACNDFLDQAGSIMSKSYKNHRGHRPERDAEIWMSDSYLFHQCIQRYLGEQIEIRDLTFHWHVKEGPKEQRTFHVRF</sequence>
<evidence type="ECO:0000313" key="2">
    <source>
        <dbReference type="Proteomes" id="UP000766486"/>
    </source>
</evidence>